<dbReference type="EMBL" id="VSSQ01015330">
    <property type="protein sequence ID" value="MPM55566.1"/>
    <property type="molecule type" value="Genomic_DNA"/>
</dbReference>
<sequence length="80" mass="9032">MQSNARRLDIVHVDKDPAPLLANLHDGADVLRRRHDGCVDHGLFQRFNLRYGRHVGRVVQHDLFTGGELELIDNARSGGH</sequence>
<evidence type="ECO:0000313" key="1">
    <source>
        <dbReference type="EMBL" id="MPM55566.1"/>
    </source>
</evidence>
<accession>A0A645ARN1</accession>
<gene>
    <name evidence="1" type="ORF">SDC9_102363</name>
</gene>
<comment type="caution">
    <text evidence="1">The sequence shown here is derived from an EMBL/GenBank/DDBJ whole genome shotgun (WGS) entry which is preliminary data.</text>
</comment>
<organism evidence="1">
    <name type="scientific">bioreactor metagenome</name>
    <dbReference type="NCBI Taxonomy" id="1076179"/>
    <lineage>
        <taxon>unclassified sequences</taxon>
        <taxon>metagenomes</taxon>
        <taxon>ecological metagenomes</taxon>
    </lineage>
</organism>
<name>A0A645ARN1_9ZZZZ</name>
<proteinExistence type="predicted"/>
<reference evidence="1" key="1">
    <citation type="submission" date="2019-08" db="EMBL/GenBank/DDBJ databases">
        <authorList>
            <person name="Kucharzyk K."/>
            <person name="Murdoch R.W."/>
            <person name="Higgins S."/>
            <person name="Loffler F."/>
        </authorList>
    </citation>
    <scope>NUCLEOTIDE SEQUENCE</scope>
</reference>
<protein>
    <submittedName>
        <fullName evidence="1">Uncharacterized protein</fullName>
    </submittedName>
</protein>
<dbReference type="AlphaFoldDB" id="A0A645ARN1"/>